<dbReference type="Pfam" id="PF04116">
    <property type="entry name" value="FA_hydroxylase"/>
    <property type="match status" value="1"/>
</dbReference>
<keyword evidence="3 5" id="KW-1133">Transmembrane helix</keyword>
<comment type="caution">
    <text evidence="8">The sequence shown here is derived from an EMBL/GenBank/DDBJ whole genome shotgun (WGS) entry which is preliminary data.</text>
</comment>
<dbReference type="Proteomes" id="UP001431209">
    <property type="component" value="Unassembled WGS sequence"/>
</dbReference>
<proteinExistence type="predicted"/>
<gene>
    <name evidence="8" type="ORF">AKO1_011188</name>
    <name evidence="9" type="ORF">AKO1_011196</name>
</gene>
<dbReference type="AlphaFoldDB" id="A0AAW2YVV8"/>
<dbReference type="GO" id="GO:0008610">
    <property type="term" value="P:lipid biosynthetic process"/>
    <property type="evidence" value="ECO:0007669"/>
    <property type="project" value="InterPro"/>
</dbReference>
<feature type="domain" description="Fatty acid hydroxylase" evidence="7">
    <location>
        <begin position="134"/>
        <end position="254"/>
    </location>
</feature>
<dbReference type="GO" id="GO:0005506">
    <property type="term" value="F:iron ion binding"/>
    <property type="evidence" value="ECO:0007669"/>
    <property type="project" value="InterPro"/>
</dbReference>
<keyword evidence="10" id="KW-1185">Reference proteome</keyword>
<evidence type="ECO:0000256" key="4">
    <source>
        <dbReference type="ARBA" id="ARBA00023136"/>
    </source>
</evidence>
<reference evidence="8 10" key="1">
    <citation type="submission" date="2024-03" db="EMBL/GenBank/DDBJ databases">
        <title>The Acrasis kona genome and developmental transcriptomes reveal deep origins of eukaryotic multicellular pathways.</title>
        <authorList>
            <person name="Sheikh S."/>
            <person name="Fu C.-J."/>
            <person name="Brown M.W."/>
            <person name="Baldauf S.L."/>
        </authorList>
    </citation>
    <scope>NUCLEOTIDE SEQUENCE [LARGE SCALE GENOMIC DNA]</scope>
    <source>
        <strain evidence="8 10">ATCC MYA-3509</strain>
    </source>
</reference>
<evidence type="ECO:0000313" key="8">
    <source>
        <dbReference type="EMBL" id="KAL0480915.1"/>
    </source>
</evidence>
<evidence type="ECO:0000313" key="10">
    <source>
        <dbReference type="Proteomes" id="UP001431209"/>
    </source>
</evidence>
<comment type="subcellular location">
    <subcellularLocation>
        <location evidence="1">Membrane</location>
    </subcellularLocation>
</comment>
<name>A0AAW2YVV8_9EUKA</name>
<evidence type="ECO:0000256" key="1">
    <source>
        <dbReference type="ARBA" id="ARBA00004370"/>
    </source>
</evidence>
<evidence type="ECO:0000313" key="9">
    <source>
        <dbReference type="EMBL" id="KAL0481128.1"/>
    </source>
</evidence>
<keyword evidence="2 5" id="KW-0812">Transmembrane</keyword>
<dbReference type="EMBL" id="JAOPGA020000733">
    <property type="protein sequence ID" value="KAL0481128.1"/>
    <property type="molecule type" value="Genomic_DNA"/>
</dbReference>
<feature type="signal peptide" evidence="6">
    <location>
        <begin position="1"/>
        <end position="26"/>
    </location>
</feature>
<accession>A0AAW2YVV8</accession>
<dbReference type="InterPro" id="IPR006694">
    <property type="entry name" value="Fatty_acid_hydroxylase"/>
</dbReference>
<evidence type="ECO:0000256" key="3">
    <source>
        <dbReference type="ARBA" id="ARBA00022989"/>
    </source>
</evidence>
<protein>
    <submittedName>
        <fullName evidence="8">Delta7-sterol 5-desaturase</fullName>
    </submittedName>
</protein>
<evidence type="ECO:0000256" key="6">
    <source>
        <dbReference type="SAM" id="SignalP"/>
    </source>
</evidence>
<feature type="transmembrane region" description="Helical" evidence="5">
    <location>
        <begin position="46"/>
        <end position="68"/>
    </location>
</feature>
<dbReference type="EMBL" id="JAOPGA020000702">
    <property type="protein sequence ID" value="KAL0480915.1"/>
    <property type="molecule type" value="Genomic_DNA"/>
</dbReference>
<dbReference type="GO" id="GO:0016491">
    <property type="term" value="F:oxidoreductase activity"/>
    <property type="evidence" value="ECO:0007669"/>
    <property type="project" value="InterPro"/>
</dbReference>
<sequence>MVSIVKRIPFFIAFIVSLCISQSVEAQIRIKNAADTLLDMDTVDEFAISTSFITLGYVMLYFCVSGLLEYTNPTPKTPKRMKWIKKEIRLGVFALIADVTYAGLWLWLVDRHTPYYGYYNTHEFTAWSLLMNVLTYLFVFDTWFYWTHRFLHQKWWWKNVHVVHHKFMKPSAFAQDAVHPFEAVFQGPMGHHLVSLVYPMHPIVMAVMGAGTAIYASAAHDGRAGDLNDHNKHHTFMNVNFGLYWGVWDYICGTRYDAKKRPAYKKIQEEYEKLTPNQDLIDGGVDALECVDKQD</sequence>
<keyword evidence="4 5" id="KW-0472">Membrane</keyword>
<evidence type="ECO:0000256" key="5">
    <source>
        <dbReference type="SAM" id="Phobius"/>
    </source>
</evidence>
<feature type="transmembrane region" description="Helical" evidence="5">
    <location>
        <begin position="127"/>
        <end position="146"/>
    </location>
</feature>
<dbReference type="PANTHER" id="PTHR11863">
    <property type="entry name" value="STEROL DESATURASE"/>
    <property type="match status" value="1"/>
</dbReference>
<organism evidence="8 10">
    <name type="scientific">Acrasis kona</name>
    <dbReference type="NCBI Taxonomy" id="1008807"/>
    <lineage>
        <taxon>Eukaryota</taxon>
        <taxon>Discoba</taxon>
        <taxon>Heterolobosea</taxon>
        <taxon>Tetramitia</taxon>
        <taxon>Eutetramitia</taxon>
        <taxon>Acrasidae</taxon>
        <taxon>Acrasis</taxon>
    </lineage>
</organism>
<dbReference type="InterPro" id="IPR050307">
    <property type="entry name" value="Sterol_Desaturase_Related"/>
</dbReference>
<evidence type="ECO:0000259" key="7">
    <source>
        <dbReference type="Pfam" id="PF04116"/>
    </source>
</evidence>
<keyword evidence="6" id="KW-0732">Signal</keyword>
<feature type="transmembrane region" description="Helical" evidence="5">
    <location>
        <begin position="88"/>
        <end position="107"/>
    </location>
</feature>
<feature type="chain" id="PRO_5044718143" evidence="6">
    <location>
        <begin position="27"/>
        <end position="295"/>
    </location>
</feature>
<dbReference type="GO" id="GO:0016020">
    <property type="term" value="C:membrane"/>
    <property type="evidence" value="ECO:0007669"/>
    <property type="project" value="UniProtKB-SubCell"/>
</dbReference>
<evidence type="ECO:0000256" key="2">
    <source>
        <dbReference type="ARBA" id="ARBA00022692"/>
    </source>
</evidence>